<evidence type="ECO:0000256" key="4">
    <source>
        <dbReference type="ARBA" id="ARBA00022989"/>
    </source>
</evidence>
<evidence type="ECO:0000256" key="5">
    <source>
        <dbReference type="ARBA" id="ARBA00023065"/>
    </source>
</evidence>
<keyword evidence="6 9" id="KW-0472">Membrane</keyword>
<comment type="subcellular location">
    <subcellularLocation>
        <location evidence="1">Membrane</location>
        <topology evidence="1">Multi-pass membrane protein</topology>
    </subcellularLocation>
</comment>
<dbReference type="STRING" id="51028.A0A0N4V3I2"/>
<dbReference type="OrthoDB" id="297496at2759"/>
<dbReference type="InterPro" id="IPR003280">
    <property type="entry name" value="2pore_dom_K_chnl"/>
</dbReference>
<feature type="transmembrane region" description="Helical" evidence="9">
    <location>
        <begin position="165"/>
        <end position="182"/>
    </location>
</feature>
<accession>A0A0N4V3I2</accession>
<keyword evidence="7 8" id="KW-0407">Ion channel</keyword>
<evidence type="ECO:0000256" key="8">
    <source>
        <dbReference type="RuleBase" id="RU003857"/>
    </source>
</evidence>
<evidence type="ECO:0000313" key="12">
    <source>
        <dbReference type="Proteomes" id="UP000274131"/>
    </source>
</evidence>
<dbReference type="PANTHER" id="PTHR11003:SF110">
    <property type="entry name" value="POTASSIUM CHANNEL DOMAIN-CONTAINING PROTEIN"/>
    <property type="match status" value="1"/>
</dbReference>
<dbReference type="SUPFAM" id="SSF81324">
    <property type="entry name" value="Voltage-gated potassium channels"/>
    <property type="match status" value="2"/>
</dbReference>
<dbReference type="GO" id="GO:0015271">
    <property type="term" value="F:outward rectifier potassium channel activity"/>
    <property type="evidence" value="ECO:0007669"/>
    <property type="project" value="TreeGrafter"/>
</dbReference>
<evidence type="ECO:0000259" key="10">
    <source>
        <dbReference type="Pfam" id="PF07885"/>
    </source>
</evidence>
<feature type="transmembrane region" description="Helical" evidence="9">
    <location>
        <begin position="254"/>
        <end position="281"/>
    </location>
</feature>
<keyword evidence="3 8" id="KW-0812">Transmembrane</keyword>
<dbReference type="GO" id="GO:0022841">
    <property type="term" value="F:potassium ion leak channel activity"/>
    <property type="evidence" value="ECO:0007669"/>
    <property type="project" value="TreeGrafter"/>
</dbReference>
<keyword evidence="5 8" id="KW-0406">Ion transport</keyword>
<dbReference type="GO" id="GO:0030322">
    <property type="term" value="P:stabilization of membrane potential"/>
    <property type="evidence" value="ECO:0007669"/>
    <property type="project" value="TreeGrafter"/>
</dbReference>
<dbReference type="EMBL" id="UXUI01007823">
    <property type="protein sequence ID" value="VDD89569.1"/>
    <property type="molecule type" value="Genomic_DNA"/>
</dbReference>
<evidence type="ECO:0000256" key="2">
    <source>
        <dbReference type="ARBA" id="ARBA00022448"/>
    </source>
</evidence>
<keyword evidence="2 8" id="KW-0813">Transport</keyword>
<dbReference type="GO" id="GO:0005886">
    <property type="term" value="C:plasma membrane"/>
    <property type="evidence" value="ECO:0007669"/>
    <property type="project" value="TreeGrafter"/>
</dbReference>
<dbReference type="Pfam" id="PF07885">
    <property type="entry name" value="Ion_trans_2"/>
    <property type="match status" value="2"/>
</dbReference>
<evidence type="ECO:0000256" key="3">
    <source>
        <dbReference type="ARBA" id="ARBA00022692"/>
    </source>
</evidence>
<organism evidence="13">
    <name type="scientific">Enterobius vermicularis</name>
    <name type="common">Human pinworm</name>
    <dbReference type="NCBI Taxonomy" id="51028"/>
    <lineage>
        <taxon>Eukaryota</taxon>
        <taxon>Metazoa</taxon>
        <taxon>Ecdysozoa</taxon>
        <taxon>Nematoda</taxon>
        <taxon>Chromadorea</taxon>
        <taxon>Rhabditida</taxon>
        <taxon>Spirurina</taxon>
        <taxon>Oxyuridomorpha</taxon>
        <taxon>Oxyuroidea</taxon>
        <taxon>Oxyuridae</taxon>
        <taxon>Enterobius</taxon>
    </lineage>
</organism>
<protein>
    <submittedName>
        <fullName evidence="13">Ion channel</fullName>
    </submittedName>
</protein>
<evidence type="ECO:0000256" key="6">
    <source>
        <dbReference type="ARBA" id="ARBA00023136"/>
    </source>
</evidence>
<comment type="similarity">
    <text evidence="8">Belongs to the two pore domain potassium channel (TC 1.A.1.8) family.</text>
</comment>
<name>A0A0N4V3I2_ENTVE</name>
<feature type="domain" description="Potassium channel" evidence="10">
    <location>
        <begin position="70"/>
        <end position="149"/>
    </location>
</feature>
<dbReference type="Gene3D" id="1.10.287.70">
    <property type="match status" value="1"/>
</dbReference>
<dbReference type="PRINTS" id="PR01333">
    <property type="entry name" value="2POREKCHANEL"/>
</dbReference>
<reference evidence="11 12" key="2">
    <citation type="submission" date="2018-10" db="EMBL/GenBank/DDBJ databases">
        <authorList>
            <consortium name="Pathogen Informatics"/>
        </authorList>
    </citation>
    <scope>NUCLEOTIDE SEQUENCE [LARGE SCALE GENOMIC DNA]</scope>
</reference>
<evidence type="ECO:0000256" key="1">
    <source>
        <dbReference type="ARBA" id="ARBA00004141"/>
    </source>
</evidence>
<reference evidence="13" key="1">
    <citation type="submission" date="2017-02" db="UniProtKB">
        <authorList>
            <consortium name="WormBaseParasite"/>
        </authorList>
    </citation>
    <scope>IDENTIFICATION</scope>
</reference>
<keyword evidence="12" id="KW-1185">Reference proteome</keyword>
<sequence length="657" mass="75794">MAGAWLFLSLESPNEDKLRKLGRSRIEKTRKEFIDNMSIDQWIANVDIELQKFNQHLYVAFKEQYVRYIFFLTFFFLFFWLKLKSQTKGAKKLWTSSSALFFAATTMATIGYGNIVPVTTYGRITCVIFSLVGAPLAIITIGDLGKFLSECTIWLYRKMKKGRGLFQYIYHKCFVVIVFVLFEATGPLNLDDLVMDKAEVPVILVFTILLLYIAFGGILFCVLESWSYMDAFYYCFVSLTTIGFGDLVPERHEYIVLMLVYLGVGLAVTTMCIDLVGIQYIQKIHYFGRKFRGADLLNLLKRKRMIEKHFAMGRGEEILQIYLQLNILFAYADLSFHCSLSTSPSVYEREDIYANFKSPEPSPVGLACMYEWNSYIQMLEDYSKPYVKLAIYFSVYPSRPESVAESDQTGSSKFEIDLGAFELVDSNISAEALLSQQEPVLFHQNIPVHSIHHDTVQTETALETIMTAPDSMLAGIVPPPMVDDNYCFIVDGRKVPISEIMKDQQWWQHTSRPTKYYYSEDMRTFQRVNCIAAKGRIISAKITSTVPSGLLSMHSSSTFSSPRSSISLPNARGVPRGESVPLYNVYKVIRYYSFWRSCKGFHRIVTVIDRINNDDPNRNPLFKKRYFVQYIWRKVKPIEKAKVRQDYEMRKPRVQKS</sequence>
<evidence type="ECO:0000313" key="11">
    <source>
        <dbReference type="EMBL" id="VDD89569.1"/>
    </source>
</evidence>
<evidence type="ECO:0000256" key="7">
    <source>
        <dbReference type="ARBA" id="ARBA00023303"/>
    </source>
</evidence>
<feature type="transmembrane region" description="Helical" evidence="9">
    <location>
        <begin position="202"/>
        <end position="224"/>
    </location>
</feature>
<dbReference type="PANTHER" id="PTHR11003">
    <property type="entry name" value="POTASSIUM CHANNEL, SUBFAMILY K"/>
    <property type="match status" value="1"/>
</dbReference>
<evidence type="ECO:0000256" key="9">
    <source>
        <dbReference type="SAM" id="Phobius"/>
    </source>
</evidence>
<feature type="domain" description="Potassium channel" evidence="10">
    <location>
        <begin position="208"/>
        <end position="279"/>
    </location>
</feature>
<dbReference type="Proteomes" id="UP000274131">
    <property type="component" value="Unassembled WGS sequence"/>
</dbReference>
<gene>
    <name evidence="11" type="ORF">EVEC_LOCUS4320</name>
</gene>
<dbReference type="InterPro" id="IPR013099">
    <property type="entry name" value="K_chnl_dom"/>
</dbReference>
<feature type="transmembrane region" description="Helical" evidence="9">
    <location>
        <begin position="65"/>
        <end position="81"/>
    </location>
</feature>
<dbReference type="WBParaSite" id="EVEC_0000461201-mRNA-1">
    <property type="protein sequence ID" value="EVEC_0000461201-mRNA-1"/>
    <property type="gene ID" value="EVEC_0000461201"/>
</dbReference>
<proteinExistence type="inferred from homology"/>
<evidence type="ECO:0000313" key="13">
    <source>
        <dbReference type="WBParaSite" id="EVEC_0000461201-mRNA-1"/>
    </source>
</evidence>
<feature type="transmembrane region" description="Helical" evidence="9">
    <location>
        <begin position="93"/>
        <end position="115"/>
    </location>
</feature>
<keyword evidence="4 9" id="KW-1133">Transmembrane helix</keyword>
<feature type="transmembrane region" description="Helical" evidence="9">
    <location>
        <begin position="121"/>
        <end position="144"/>
    </location>
</feature>
<dbReference type="AlphaFoldDB" id="A0A0N4V3I2"/>